<dbReference type="Proteomes" id="UP000887577">
    <property type="component" value="Unplaced"/>
</dbReference>
<dbReference type="WBParaSite" id="PSU_v2.g5441.t1">
    <property type="protein sequence ID" value="PSU_v2.g5441.t1"/>
    <property type="gene ID" value="PSU_v2.g5441"/>
</dbReference>
<dbReference type="AlphaFoldDB" id="A0A914YZB8"/>
<keyword evidence="1" id="KW-1185">Reference proteome</keyword>
<reference evidence="2" key="1">
    <citation type="submission" date="2022-11" db="UniProtKB">
        <authorList>
            <consortium name="WormBaseParasite"/>
        </authorList>
    </citation>
    <scope>IDENTIFICATION</scope>
</reference>
<organism evidence="1 2">
    <name type="scientific">Panagrolaimus superbus</name>
    <dbReference type="NCBI Taxonomy" id="310955"/>
    <lineage>
        <taxon>Eukaryota</taxon>
        <taxon>Metazoa</taxon>
        <taxon>Ecdysozoa</taxon>
        <taxon>Nematoda</taxon>
        <taxon>Chromadorea</taxon>
        <taxon>Rhabditida</taxon>
        <taxon>Tylenchina</taxon>
        <taxon>Panagrolaimomorpha</taxon>
        <taxon>Panagrolaimoidea</taxon>
        <taxon>Panagrolaimidae</taxon>
        <taxon>Panagrolaimus</taxon>
    </lineage>
</organism>
<accession>A0A914YZB8</accession>
<evidence type="ECO:0000313" key="2">
    <source>
        <dbReference type="WBParaSite" id="PSU_v2.g5441.t1"/>
    </source>
</evidence>
<name>A0A914YZB8_9BILA</name>
<proteinExistence type="predicted"/>
<sequence length="137" mass="15305">MPFNLKSFDAAIDIYNEAGHDDSVNNNDSLISFGHFTTNENIATENDDDNEPYSDVGSVLDIFDLDSSKLEDNTSSHNGTIKKFPSTIKEMEDNFDESSDKISLFDTLNSLKKDKGWEGKVQEFAKKSINDNVSLLP</sequence>
<protein>
    <submittedName>
        <fullName evidence="2">Uncharacterized protein</fullName>
    </submittedName>
</protein>
<evidence type="ECO:0000313" key="1">
    <source>
        <dbReference type="Proteomes" id="UP000887577"/>
    </source>
</evidence>